<reference evidence="4 5" key="1">
    <citation type="submission" date="2016-10" db="EMBL/GenBank/DDBJ databases">
        <authorList>
            <person name="de Groot N.N."/>
        </authorList>
    </citation>
    <scope>NUCLEOTIDE SEQUENCE [LARGE SCALE GENOMIC DNA]</scope>
    <source>
        <strain evidence="4 5">Nm146</strain>
    </source>
</reference>
<dbReference type="EMBL" id="FOUF01000029">
    <property type="protein sequence ID" value="SFM72020.1"/>
    <property type="molecule type" value="Genomic_DNA"/>
</dbReference>
<feature type="short sequence motif" description="GXSXG" evidence="2">
    <location>
        <begin position="44"/>
        <end position="48"/>
    </location>
</feature>
<evidence type="ECO:0000313" key="5">
    <source>
        <dbReference type="Proteomes" id="UP000199561"/>
    </source>
</evidence>
<accession>A0A1I4T632</accession>
<name>A0A1I4T632_9PROT</name>
<evidence type="ECO:0000256" key="2">
    <source>
        <dbReference type="PROSITE-ProRule" id="PRU01161"/>
    </source>
</evidence>
<dbReference type="InterPro" id="IPR002641">
    <property type="entry name" value="PNPLA_dom"/>
</dbReference>
<organism evidence="4 5">
    <name type="scientific">Nitrosomonas nitrosa</name>
    <dbReference type="NCBI Taxonomy" id="52442"/>
    <lineage>
        <taxon>Bacteria</taxon>
        <taxon>Pseudomonadati</taxon>
        <taxon>Pseudomonadota</taxon>
        <taxon>Betaproteobacteria</taxon>
        <taxon>Nitrosomonadales</taxon>
        <taxon>Nitrosomonadaceae</taxon>
        <taxon>Nitrosomonas</taxon>
    </lineage>
</organism>
<evidence type="ECO:0000313" key="4">
    <source>
        <dbReference type="EMBL" id="SFM72020.1"/>
    </source>
</evidence>
<dbReference type="GO" id="GO:0016042">
    <property type="term" value="P:lipid catabolic process"/>
    <property type="evidence" value="ECO:0007669"/>
    <property type="project" value="UniProtKB-UniRule"/>
</dbReference>
<evidence type="ECO:0000256" key="1">
    <source>
        <dbReference type="ARBA" id="ARBA00023098"/>
    </source>
</evidence>
<dbReference type="Proteomes" id="UP000199561">
    <property type="component" value="Unassembled WGS sequence"/>
</dbReference>
<keyword evidence="2" id="KW-0378">Hydrolase</keyword>
<dbReference type="Pfam" id="PF01734">
    <property type="entry name" value="Patatin"/>
    <property type="match status" value="1"/>
</dbReference>
<dbReference type="STRING" id="52442.SAMN05421880_12928"/>
<dbReference type="PROSITE" id="PS51635">
    <property type="entry name" value="PNPLA"/>
    <property type="match status" value="1"/>
</dbReference>
<keyword evidence="1 2" id="KW-0443">Lipid metabolism</keyword>
<feature type="short sequence motif" description="GXGXXG" evidence="2">
    <location>
        <begin position="12"/>
        <end position="17"/>
    </location>
</feature>
<keyword evidence="5" id="KW-1185">Reference proteome</keyword>
<feature type="short sequence motif" description="DGA/G" evidence="2">
    <location>
        <begin position="182"/>
        <end position="184"/>
    </location>
</feature>
<dbReference type="SUPFAM" id="SSF52151">
    <property type="entry name" value="FabD/lysophospholipase-like"/>
    <property type="match status" value="1"/>
</dbReference>
<dbReference type="InterPro" id="IPR016035">
    <property type="entry name" value="Acyl_Trfase/lysoPLipase"/>
</dbReference>
<dbReference type="RefSeq" id="WP_090671353.1">
    <property type="nucleotide sequence ID" value="NZ_FOUF01000029.1"/>
</dbReference>
<dbReference type="InterPro" id="IPR047156">
    <property type="entry name" value="Teg/CotR/CapV-like"/>
</dbReference>
<evidence type="ECO:0000259" key="3">
    <source>
        <dbReference type="PROSITE" id="PS51635"/>
    </source>
</evidence>
<feature type="domain" description="PNPLA" evidence="3">
    <location>
        <begin position="8"/>
        <end position="195"/>
    </location>
</feature>
<dbReference type="AlphaFoldDB" id="A0A1I4T632"/>
<feature type="active site" description="Proton acceptor" evidence="2">
    <location>
        <position position="182"/>
    </location>
</feature>
<gene>
    <name evidence="4" type="ORF">SAMN05421880_12928</name>
</gene>
<dbReference type="Gene3D" id="3.40.1090.10">
    <property type="entry name" value="Cytosolic phospholipase A2 catalytic domain"/>
    <property type="match status" value="1"/>
</dbReference>
<protein>
    <recommendedName>
        <fullName evidence="3">PNPLA domain-containing protein</fullName>
    </recommendedName>
</protein>
<keyword evidence="2" id="KW-0442">Lipid degradation</keyword>
<dbReference type="GO" id="GO:0016787">
    <property type="term" value="F:hydrolase activity"/>
    <property type="evidence" value="ECO:0007669"/>
    <property type="project" value="UniProtKB-UniRule"/>
</dbReference>
<dbReference type="PANTHER" id="PTHR24138:SF12">
    <property type="entry name" value="PATATIN FAMILY PROTEIN"/>
    <property type="match status" value="1"/>
</dbReference>
<dbReference type="CDD" id="cd07199">
    <property type="entry name" value="Pat17_PNPLA8_PNPLA9_like"/>
    <property type="match status" value="1"/>
</dbReference>
<proteinExistence type="predicted"/>
<dbReference type="PANTHER" id="PTHR24138">
    <property type="entry name" value="INTRACELLLAR PHOSPHOLIPASE A FAMILY"/>
    <property type="match status" value="1"/>
</dbReference>
<dbReference type="NCBIfam" id="NF041079">
    <property type="entry name" value="CBASS_lipase"/>
    <property type="match status" value="1"/>
</dbReference>
<sequence>MGKPFRILSIDGGGIRGIYPAHVLRCIEERLQMNLSDTFDMIAGTSTGSIIAAGVATGVPAADIVAMYKEHGAGIFRKKRFFWLGKKLKNMFQPMFDSVYDAQYLEDVLTEVFQEKRLGDIKKPLLLPSTDIGNGCVHVLKSGYSKEFTRDNAVLVKDAVLASCSAPTYFNPHKLDHYLLADGGLWANNPALAAMIDAQKRLKIAQDDIQILAIGTGHSKTMYGTNASRKWGLVNGWKHKEFISFILSLQSQSALNYLNLMLRPGQIKRIDFESDLPLPLDDVSMLDDLISKADHKFTHESKSIRDFLTIGDSQ</sequence>
<feature type="active site" description="Nucleophile" evidence="2">
    <location>
        <position position="46"/>
    </location>
</feature>